<accession>A0A099VZQ5</accession>
<dbReference type="NCBIfam" id="NF038403">
    <property type="entry name" value="perm_prefix_1"/>
    <property type="match status" value="1"/>
</dbReference>
<name>A0A099VZQ5_9LIST</name>
<evidence type="ECO:0000313" key="8">
    <source>
        <dbReference type="Proteomes" id="UP000541735"/>
    </source>
</evidence>
<dbReference type="EMBL" id="JAARYD010000002">
    <property type="protein sequence ID" value="MBC2176094.1"/>
    <property type="molecule type" value="Genomic_DNA"/>
</dbReference>
<proteinExistence type="predicted"/>
<dbReference type="Proteomes" id="UP000553016">
    <property type="component" value="Unassembled WGS sequence"/>
</dbReference>
<evidence type="ECO:0000313" key="6">
    <source>
        <dbReference type="Proteomes" id="UP000029844"/>
    </source>
</evidence>
<comment type="caution">
    <text evidence="2">The sequence shown here is derived from an EMBL/GenBank/DDBJ whole genome shotgun (WGS) entry which is preliminary data.</text>
</comment>
<dbReference type="EMBL" id="JAARZA010000002">
    <property type="protein sequence ID" value="MBC2240154.1"/>
    <property type="molecule type" value="Genomic_DNA"/>
</dbReference>
<dbReference type="Proteomes" id="UP000519573">
    <property type="component" value="Unassembled WGS sequence"/>
</dbReference>
<evidence type="ECO:0000313" key="2">
    <source>
        <dbReference type="EMBL" id="KGL37648.1"/>
    </source>
</evidence>
<feature type="transmembrane region" description="Helical" evidence="1">
    <location>
        <begin position="78"/>
        <end position="103"/>
    </location>
</feature>
<keyword evidence="1" id="KW-0472">Membrane</keyword>
<keyword evidence="6" id="KW-1185">Reference proteome</keyword>
<dbReference type="InterPro" id="IPR047928">
    <property type="entry name" value="Perm_prefix_1"/>
</dbReference>
<dbReference type="AlphaFoldDB" id="A0A099VZQ5"/>
<feature type="transmembrane region" description="Helical" evidence="1">
    <location>
        <begin position="109"/>
        <end position="128"/>
    </location>
</feature>
<dbReference type="Proteomes" id="UP000029844">
    <property type="component" value="Unassembled WGS sequence"/>
</dbReference>
<organism evidence="2 6">
    <name type="scientific">Listeria booriae</name>
    <dbReference type="NCBI Taxonomy" id="1552123"/>
    <lineage>
        <taxon>Bacteria</taxon>
        <taxon>Bacillati</taxon>
        <taxon>Bacillota</taxon>
        <taxon>Bacilli</taxon>
        <taxon>Bacillales</taxon>
        <taxon>Listeriaceae</taxon>
        <taxon>Listeria</taxon>
    </lineage>
</organism>
<evidence type="ECO:0000256" key="1">
    <source>
        <dbReference type="SAM" id="Phobius"/>
    </source>
</evidence>
<evidence type="ECO:0000313" key="5">
    <source>
        <dbReference type="EMBL" id="MBC2240154.1"/>
    </source>
</evidence>
<dbReference type="GeneID" id="58718952"/>
<evidence type="ECO:0000313" key="3">
    <source>
        <dbReference type="EMBL" id="MBC2166343.1"/>
    </source>
</evidence>
<dbReference type="EMBL" id="JNFA01000031">
    <property type="protein sequence ID" value="KGL37648.1"/>
    <property type="molecule type" value="Genomic_DNA"/>
</dbReference>
<keyword evidence="1" id="KW-1133">Transmembrane helix</keyword>
<evidence type="ECO:0000313" key="7">
    <source>
        <dbReference type="Proteomes" id="UP000519573"/>
    </source>
</evidence>
<protein>
    <submittedName>
        <fullName evidence="3">DUF817 domain-containing protein</fullName>
    </submittedName>
</protein>
<reference evidence="2 6" key="1">
    <citation type="submission" date="2014-05" db="EMBL/GenBank/DDBJ databases">
        <title>Novel Listeriaceae from food processing environments.</title>
        <authorList>
            <person name="den Bakker H.C."/>
        </authorList>
    </citation>
    <scope>NUCLEOTIDE SEQUENCE [LARGE SCALE GENOMIC DNA]</scope>
    <source>
        <strain evidence="2 6">FSL A5-0281</strain>
    </source>
</reference>
<evidence type="ECO:0000313" key="9">
    <source>
        <dbReference type="Proteomes" id="UP000553016"/>
    </source>
</evidence>
<dbReference type="Proteomes" id="UP000541735">
    <property type="component" value="Unassembled WGS sequence"/>
</dbReference>
<dbReference type="RefSeq" id="WP_036088421.1">
    <property type="nucleotide sequence ID" value="NZ_CBCSHQ010000016.1"/>
</dbReference>
<sequence length="139" mass="16107">MITIKKHIDQLFNDIPVTEESLLMKEEILQSLEDKVDVLMAQGKSEEDAINKAIVELGDLTDLREELSEYRVKIPKSYLAWTHFQFSLIGAALIIGLLLFINVYYTPNVLWVIFPAFGVVWWPLAMYFRCLRLQGRAMN</sequence>
<dbReference type="STRING" id="1552123.EP57_16615"/>
<gene>
    <name evidence="2" type="ORF">EP57_16615</name>
    <name evidence="3" type="ORF">HCB26_07145</name>
    <name evidence="4" type="ORF">HCB27_05680</name>
    <name evidence="5" type="ORF">HCB35_06680</name>
</gene>
<reference evidence="7 8" key="2">
    <citation type="submission" date="2020-03" db="EMBL/GenBank/DDBJ databases">
        <title>Soil Listeria distribution.</title>
        <authorList>
            <person name="Liao J."/>
            <person name="Wiedmann M."/>
        </authorList>
    </citation>
    <scope>NUCLEOTIDE SEQUENCE [LARGE SCALE GENOMIC DNA]</scope>
    <source>
        <strain evidence="5 9">FSL L7-0149</strain>
        <strain evidence="3 7">FSL L7-0245</strain>
        <strain evidence="4 8">FSL L7-0259</strain>
    </source>
</reference>
<evidence type="ECO:0000313" key="4">
    <source>
        <dbReference type="EMBL" id="MBC2176094.1"/>
    </source>
</evidence>
<dbReference type="OrthoDB" id="9815852at2"/>
<dbReference type="EMBL" id="JAARYH010000003">
    <property type="protein sequence ID" value="MBC2166343.1"/>
    <property type="molecule type" value="Genomic_DNA"/>
</dbReference>
<dbReference type="eggNOG" id="ENOG50315BI">
    <property type="taxonomic scope" value="Bacteria"/>
</dbReference>
<keyword evidence="1" id="KW-0812">Transmembrane</keyword>